<keyword evidence="7" id="KW-1185">Reference proteome</keyword>
<keyword evidence="3" id="KW-0539">Nucleus</keyword>
<dbReference type="GO" id="GO:0000435">
    <property type="term" value="P:positive regulation of transcription from RNA polymerase II promoter by galactose"/>
    <property type="evidence" value="ECO:0007669"/>
    <property type="project" value="TreeGrafter"/>
</dbReference>
<sequence>MLDNSNGDKVFVGNTAALSFLRFLQKTLKHYIGPSGFTDREHSHKWFEVPDPELCSNFSDDLENDEKTVLIRCFLDASSGFLDLYTQDELSELITLSNLGSTNPQTTTRPVDRAALASLYLIIAIGSQVRGSSSDDSVRAPKYFSQGRKIAFERMLEDPTVNLVKAFVLMAFYMFGACRRNSAFMYLGVAAKSADILGLHAAAQHKLMPKAERDSRLRVAKSIRVFDIICSSILGRRGSAPEVRSVDITLGDISTEFSASWHRDLALRANYESCSILETVVGKVVDEGPLNSSSAQHFLQLLTEWSQALPVSLRQRPRKGEPSQIKDPNYRERMVANVHVAGTYYFGIILITRSFLIQHVMPQLGGTGSKSQERLRLSNETLKDTEQAVAELSRACIGAAVYMAQMCREAVDAGVFLGNMCIIKAWVFAAGLVLGFALLVDESSNTDTREAFRSSQHVLSTIGRLSAQAEQYHRILAAFSDAIDKYTKQMLRQQASRVPHVEQILSYDVSAGVSAGLTDDEMIVHRSHGPPRNESIVDIGISQEEKHQGTGSNMAQLPTPDINIDDAAAADTDFWNGSDSLSSMTMSDFLPDNWPSAADNELMLRILWDGYTMSFDEPLPQANVPRNPDSQ</sequence>
<evidence type="ECO:0000256" key="2">
    <source>
        <dbReference type="ARBA" id="ARBA00023163"/>
    </source>
</evidence>
<evidence type="ECO:0000313" key="6">
    <source>
        <dbReference type="EMBL" id="KAJ4395875.1"/>
    </source>
</evidence>
<dbReference type="CDD" id="cd12148">
    <property type="entry name" value="fungal_TF_MHR"/>
    <property type="match status" value="1"/>
</dbReference>
<evidence type="ECO:0000256" key="1">
    <source>
        <dbReference type="ARBA" id="ARBA00023015"/>
    </source>
</evidence>
<dbReference type="EMBL" id="JAPEVB010000001">
    <property type="protein sequence ID" value="KAJ4395875.1"/>
    <property type="molecule type" value="Genomic_DNA"/>
</dbReference>
<organism evidence="6 7">
    <name type="scientific">Gnomoniopsis smithogilvyi</name>
    <dbReference type="NCBI Taxonomy" id="1191159"/>
    <lineage>
        <taxon>Eukaryota</taxon>
        <taxon>Fungi</taxon>
        <taxon>Dikarya</taxon>
        <taxon>Ascomycota</taxon>
        <taxon>Pezizomycotina</taxon>
        <taxon>Sordariomycetes</taxon>
        <taxon>Sordariomycetidae</taxon>
        <taxon>Diaporthales</taxon>
        <taxon>Gnomoniaceae</taxon>
        <taxon>Gnomoniopsis</taxon>
    </lineage>
</organism>
<protein>
    <recommendedName>
        <fullName evidence="5">Xylanolytic transcriptional activator regulatory domain-containing protein</fullName>
    </recommendedName>
</protein>
<feature type="transmembrane region" description="Helical" evidence="4">
    <location>
        <begin position="416"/>
        <end position="440"/>
    </location>
</feature>
<dbReference type="PANTHER" id="PTHR47424:SF9">
    <property type="entry name" value="TAH-2"/>
    <property type="match status" value="1"/>
</dbReference>
<dbReference type="PANTHER" id="PTHR47424">
    <property type="entry name" value="REGULATORY PROTEIN GAL4"/>
    <property type="match status" value="1"/>
</dbReference>
<comment type="caution">
    <text evidence="6">The sequence shown here is derived from an EMBL/GenBank/DDBJ whole genome shotgun (WGS) entry which is preliminary data.</text>
</comment>
<dbReference type="Pfam" id="PF04082">
    <property type="entry name" value="Fungal_trans"/>
    <property type="match status" value="1"/>
</dbReference>
<gene>
    <name evidence="6" type="ORF">N0V93_000089</name>
</gene>
<keyword evidence="1" id="KW-0805">Transcription regulation</keyword>
<dbReference type="GO" id="GO:0008270">
    <property type="term" value="F:zinc ion binding"/>
    <property type="evidence" value="ECO:0007669"/>
    <property type="project" value="InterPro"/>
</dbReference>
<accession>A0A9W8Z1L9</accession>
<dbReference type="InterPro" id="IPR051127">
    <property type="entry name" value="Fungal_SecMet_Regulators"/>
</dbReference>
<keyword evidence="4" id="KW-1133">Transmembrane helix</keyword>
<dbReference type="GO" id="GO:0006351">
    <property type="term" value="P:DNA-templated transcription"/>
    <property type="evidence" value="ECO:0007669"/>
    <property type="project" value="InterPro"/>
</dbReference>
<dbReference type="InterPro" id="IPR007219">
    <property type="entry name" value="XnlR_reg_dom"/>
</dbReference>
<keyword evidence="4" id="KW-0472">Membrane</keyword>
<evidence type="ECO:0000256" key="3">
    <source>
        <dbReference type="ARBA" id="ARBA00023242"/>
    </source>
</evidence>
<evidence type="ECO:0000259" key="5">
    <source>
        <dbReference type="Pfam" id="PF04082"/>
    </source>
</evidence>
<keyword evidence="4" id="KW-0812">Transmembrane</keyword>
<dbReference type="GO" id="GO:0000981">
    <property type="term" value="F:DNA-binding transcription factor activity, RNA polymerase II-specific"/>
    <property type="evidence" value="ECO:0007669"/>
    <property type="project" value="TreeGrafter"/>
</dbReference>
<name>A0A9W8Z1L9_9PEZI</name>
<dbReference type="OrthoDB" id="47007at2759"/>
<keyword evidence="2" id="KW-0804">Transcription</keyword>
<evidence type="ECO:0000313" key="7">
    <source>
        <dbReference type="Proteomes" id="UP001140453"/>
    </source>
</evidence>
<reference evidence="6" key="1">
    <citation type="submission" date="2022-10" db="EMBL/GenBank/DDBJ databases">
        <title>Tapping the CABI collections for fungal endophytes: first genome assemblies for Collariella, Neodidymelliopsis, Ascochyta clinopodiicola, Didymella pomorum, Didymosphaeria variabile, Neocosmospora piperis and Neocucurbitaria cava.</title>
        <authorList>
            <person name="Hill R."/>
        </authorList>
    </citation>
    <scope>NUCLEOTIDE SEQUENCE</scope>
    <source>
        <strain evidence="6">IMI 355082</strain>
    </source>
</reference>
<dbReference type="Proteomes" id="UP001140453">
    <property type="component" value="Unassembled WGS sequence"/>
</dbReference>
<dbReference type="GO" id="GO:0005634">
    <property type="term" value="C:nucleus"/>
    <property type="evidence" value="ECO:0007669"/>
    <property type="project" value="TreeGrafter"/>
</dbReference>
<feature type="domain" description="Xylanolytic transcriptional activator regulatory" evidence="5">
    <location>
        <begin position="105"/>
        <end position="237"/>
    </location>
</feature>
<evidence type="ECO:0000256" key="4">
    <source>
        <dbReference type="SAM" id="Phobius"/>
    </source>
</evidence>
<dbReference type="AlphaFoldDB" id="A0A9W8Z1L9"/>
<dbReference type="GO" id="GO:0000978">
    <property type="term" value="F:RNA polymerase II cis-regulatory region sequence-specific DNA binding"/>
    <property type="evidence" value="ECO:0007669"/>
    <property type="project" value="TreeGrafter"/>
</dbReference>
<proteinExistence type="predicted"/>